<keyword evidence="6 8" id="KW-1133">Transmembrane helix</keyword>
<evidence type="ECO:0000313" key="9">
    <source>
        <dbReference type="EMBL" id="PFX22991.1"/>
    </source>
</evidence>
<comment type="caution">
    <text evidence="9">The sequence shown here is derived from an EMBL/GenBank/DDBJ whole genome shotgun (WGS) entry which is preliminary data.</text>
</comment>
<organism evidence="9 10">
    <name type="scientific">Stylophora pistillata</name>
    <name type="common">Smooth cauliflower coral</name>
    <dbReference type="NCBI Taxonomy" id="50429"/>
    <lineage>
        <taxon>Eukaryota</taxon>
        <taxon>Metazoa</taxon>
        <taxon>Cnidaria</taxon>
        <taxon>Anthozoa</taxon>
        <taxon>Hexacorallia</taxon>
        <taxon>Scleractinia</taxon>
        <taxon>Astrocoeniina</taxon>
        <taxon>Pocilloporidae</taxon>
        <taxon>Stylophora</taxon>
    </lineage>
</organism>
<evidence type="ECO:0000256" key="5">
    <source>
        <dbReference type="ARBA" id="ARBA00022840"/>
    </source>
</evidence>
<evidence type="ECO:0000256" key="1">
    <source>
        <dbReference type="ARBA" id="ARBA00004141"/>
    </source>
</evidence>
<evidence type="ECO:0000256" key="3">
    <source>
        <dbReference type="ARBA" id="ARBA00022692"/>
    </source>
</evidence>
<dbReference type="SUPFAM" id="SSF90123">
    <property type="entry name" value="ABC transporter transmembrane region"/>
    <property type="match status" value="1"/>
</dbReference>
<dbReference type="GO" id="GO:0005524">
    <property type="term" value="F:ATP binding"/>
    <property type="evidence" value="ECO:0007669"/>
    <property type="project" value="UniProtKB-KW"/>
</dbReference>
<comment type="subcellular location">
    <subcellularLocation>
        <location evidence="1">Membrane</location>
        <topology evidence="1">Multi-pass membrane protein</topology>
    </subcellularLocation>
</comment>
<comment type="similarity">
    <text evidence="2">Belongs to the ABC transporter superfamily. ABCC family. Conjugate transporter (TC 3.A.1.208) subfamily.</text>
</comment>
<keyword evidence="10" id="KW-1185">Reference proteome</keyword>
<dbReference type="Gene3D" id="1.20.1560.10">
    <property type="entry name" value="ABC transporter type 1, transmembrane domain"/>
    <property type="match status" value="1"/>
</dbReference>
<name>A0A2B4RZC8_STYPI</name>
<evidence type="ECO:0000256" key="7">
    <source>
        <dbReference type="ARBA" id="ARBA00023136"/>
    </source>
</evidence>
<evidence type="ECO:0000256" key="8">
    <source>
        <dbReference type="SAM" id="Phobius"/>
    </source>
</evidence>
<dbReference type="GO" id="GO:0042626">
    <property type="term" value="F:ATPase-coupled transmembrane transporter activity"/>
    <property type="evidence" value="ECO:0007669"/>
    <property type="project" value="TreeGrafter"/>
</dbReference>
<evidence type="ECO:0000256" key="6">
    <source>
        <dbReference type="ARBA" id="ARBA00022989"/>
    </source>
</evidence>
<accession>A0A2B4RZC8</accession>
<dbReference type="STRING" id="50429.A0A2B4RZC8"/>
<dbReference type="Proteomes" id="UP000225706">
    <property type="component" value="Unassembled WGS sequence"/>
</dbReference>
<dbReference type="OrthoDB" id="6500128at2759"/>
<keyword evidence="4" id="KW-0547">Nucleotide-binding</keyword>
<dbReference type="EMBL" id="LSMT01000222">
    <property type="protein sequence ID" value="PFX22991.1"/>
    <property type="molecule type" value="Genomic_DNA"/>
</dbReference>
<dbReference type="AlphaFoldDB" id="A0A2B4RZC8"/>
<dbReference type="PANTHER" id="PTHR24223:SF456">
    <property type="entry name" value="MULTIDRUG RESISTANCE-ASSOCIATED PROTEIN LETHAL(2)03659"/>
    <property type="match status" value="1"/>
</dbReference>
<protein>
    <submittedName>
        <fullName evidence="9">Cystic fibrosis transmembrane conductance regulator</fullName>
    </submittedName>
</protein>
<dbReference type="GO" id="GO:0016020">
    <property type="term" value="C:membrane"/>
    <property type="evidence" value="ECO:0007669"/>
    <property type="project" value="UniProtKB-SubCell"/>
</dbReference>
<sequence length="194" mass="21795">MKSKTGYSKISSDDGDQEVSAASALFFRWMNGVLKEGSQRPLDQSDFLPLSDETSGRFVTEKLRTSWESKKHHCKTHGKRPKLWRSVFDMLSVKDVIIILTGNVLYTTSRLLFPLFLGYFVSMLKSAEAENTYLIYACALAMCLNGLIGGLGMHHLDYRGEVLGIKIGSALRGLVYDKGRDEVEVYKNAKEERG</sequence>
<keyword evidence="7 8" id="KW-0472">Membrane</keyword>
<proteinExistence type="inferred from homology"/>
<dbReference type="InterPro" id="IPR050173">
    <property type="entry name" value="ABC_transporter_C-like"/>
</dbReference>
<gene>
    <name evidence="9" type="primary">CFTR</name>
    <name evidence="9" type="ORF">AWC38_SpisGene12465</name>
</gene>
<keyword evidence="5" id="KW-0067">ATP-binding</keyword>
<feature type="transmembrane region" description="Helical" evidence="8">
    <location>
        <begin position="133"/>
        <end position="153"/>
    </location>
</feature>
<reference evidence="10" key="1">
    <citation type="journal article" date="2017" name="bioRxiv">
        <title>Comparative analysis of the genomes of Stylophora pistillata and Acropora digitifera provides evidence for extensive differences between species of corals.</title>
        <authorList>
            <person name="Voolstra C.R."/>
            <person name="Li Y."/>
            <person name="Liew Y.J."/>
            <person name="Baumgarten S."/>
            <person name="Zoccola D."/>
            <person name="Flot J.-F."/>
            <person name="Tambutte S."/>
            <person name="Allemand D."/>
            <person name="Aranda M."/>
        </authorList>
    </citation>
    <scope>NUCLEOTIDE SEQUENCE [LARGE SCALE GENOMIC DNA]</scope>
</reference>
<dbReference type="InterPro" id="IPR036640">
    <property type="entry name" value="ABC1_TM_sf"/>
</dbReference>
<evidence type="ECO:0000256" key="2">
    <source>
        <dbReference type="ARBA" id="ARBA00009726"/>
    </source>
</evidence>
<feature type="transmembrane region" description="Helical" evidence="8">
    <location>
        <begin position="96"/>
        <end position="121"/>
    </location>
</feature>
<evidence type="ECO:0000313" key="10">
    <source>
        <dbReference type="Proteomes" id="UP000225706"/>
    </source>
</evidence>
<dbReference type="PANTHER" id="PTHR24223">
    <property type="entry name" value="ATP-BINDING CASSETTE SUB-FAMILY C"/>
    <property type="match status" value="1"/>
</dbReference>
<evidence type="ECO:0000256" key="4">
    <source>
        <dbReference type="ARBA" id="ARBA00022741"/>
    </source>
</evidence>
<keyword evidence="3 8" id="KW-0812">Transmembrane</keyword>